<keyword evidence="1" id="KW-0812">Transmembrane</keyword>
<dbReference type="Proteomes" id="UP000759246">
    <property type="component" value="Unassembled WGS sequence"/>
</dbReference>
<gene>
    <name evidence="2" type="ORF">HXK09_07435</name>
</gene>
<organism evidence="2 3">
    <name type="scientific">Actinomyces bouchesdurhonensis</name>
    <dbReference type="NCBI Taxonomy" id="1852361"/>
    <lineage>
        <taxon>Bacteria</taxon>
        <taxon>Bacillati</taxon>
        <taxon>Actinomycetota</taxon>
        <taxon>Actinomycetes</taxon>
        <taxon>Actinomycetales</taxon>
        <taxon>Actinomycetaceae</taxon>
        <taxon>Actinomyces</taxon>
    </lineage>
</organism>
<name>A0A929RR03_9ACTO</name>
<feature type="transmembrane region" description="Helical" evidence="1">
    <location>
        <begin position="96"/>
        <end position="116"/>
    </location>
</feature>
<evidence type="ECO:0000313" key="2">
    <source>
        <dbReference type="EMBL" id="MBF0966969.1"/>
    </source>
</evidence>
<keyword evidence="1" id="KW-1133">Transmembrane helix</keyword>
<evidence type="ECO:0000256" key="1">
    <source>
        <dbReference type="SAM" id="Phobius"/>
    </source>
</evidence>
<accession>A0A929RR03</accession>
<dbReference type="EMBL" id="JABZGF010000262">
    <property type="protein sequence ID" value="MBF0966969.1"/>
    <property type="molecule type" value="Genomic_DNA"/>
</dbReference>
<keyword evidence="1" id="KW-0472">Membrane</keyword>
<protein>
    <submittedName>
        <fullName evidence="2">Uncharacterized protein</fullName>
    </submittedName>
</protein>
<reference evidence="2" key="1">
    <citation type="submission" date="2020-04" db="EMBL/GenBank/DDBJ databases">
        <title>Deep metagenomics examines the oral microbiome during advanced dental caries in children, revealing novel taxa and co-occurrences with host molecules.</title>
        <authorList>
            <person name="Baker J.L."/>
            <person name="Morton J.T."/>
            <person name="Dinis M."/>
            <person name="Alvarez R."/>
            <person name="Tran N.C."/>
            <person name="Knight R."/>
            <person name="Edlund A."/>
        </authorList>
    </citation>
    <scope>NUCLEOTIDE SEQUENCE</scope>
    <source>
        <strain evidence="2">JCVI_30_bin.13</strain>
    </source>
</reference>
<sequence>MSDPSNPYGATNTGSVAPYGAQADYTAQTGYPGAQAAYGAQADYGAQYGYAAQAGYGAQYGYGAQAGYGQPLYGQMSYAINPAVERLRSNATTVRIMAFISLVTLGPLLAIPAWIWGSSLLNDAMGQGAPMDVVSDIRSARTTAMVCTIIQVAGLVLFFVVPFLLAGLVGLSSY</sequence>
<comment type="caution">
    <text evidence="2">The sequence shown here is derived from an EMBL/GenBank/DDBJ whole genome shotgun (WGS) entry which is preliminary data.</text>
</comment>
<feature type="transmembrane region" description="Helical" evidence="1">
    <location>
        <begin position="149"/>
        <end position="171"/>
    </location>
</feature>
<dbReference type="AlphaFoldDB" id="A0A929RR03"/>
<proteinExistence type="predicted"/>
<evidence type="ECO:0000313" key="3">
    <source>
        <dbReference type="Proteomes" id="UP000759246"/>
    </source>
</evidence>